<dbReference type="CDD" id="cd04301">
    <property type="entry name" value="NAT_SF"/>
    <property type="match status" value="1"/>
</dbReference>
<feature type="domain" description="N-acetyltransferase" evidence="1">
    <location>
        <begin position="299"/>
        <end position="442"/>
    </location>
</feature>
<dbReference type="GO" id="GO:0004806">
    <property type="term" value="F:triacylglycerol lipase activity"/>
    <property type="evidence" value="ECO:0007669"/>
    <property type="project" value="TreeGrafter"/>
</dbReference>
<dbReference type="EMBL" id="QURR01000011">
    <property type="protein sequence ID" value="RGE45060.1"/>
    <property type="molecule type" value="Genomic_DNA"/>
</dbReference>
<dbReference type="InterPro" id="IPR000073">
    <property type="entry name" value="AB_hydrolase_1"/>
</dbReference>
<dbReference type="NCBIfam" id="NF007807">
    <property type="entry name" value="PRK10514.1"/>
    <property type="match status" value="1"/>
</dbReference>
<dbReference type="InterPro" id="IPR000182">
    <property type="entry name" value="GNAT_dom"/>
</dbReference>
<evidence type="ECO:0000313" key="3">
    <source>
        <dbReference type="Proteomes" id="UP000261948"/>
    </source>
</evidence>
<dbReference type="InterPro" id="IPR029058">
    <property type="entry name" value="AB_hydrolase_fold"/>
</dbReference>
<organism evidence="2 3">
    <name type="scientific">Comamonas testosteroni</name>
    <name type="common">Pseudomonas testosteroni</name>
    <dbReference type="NCBI Taxonomy" id="285"/>
    <lineage>
        <taxon>Bacteria</taxon>
        <taxon>Pseudomonadati</taxon>
        <taxon>Pseudomonadota</taxon>
        <taxon>Betaproteobacteria</taxon>
        <taxon>Burkholderiales</taxon>
        <taxon>Comamonadaceae</taxon>
        <taxon>Comamonas</taxon>
    </lineage>
</organism>
<dbReference type="InterPro" id="IPR050471">
    <property type="entry name" value="AB_hydrolase"/>
</dbReference>
<dbReference type="GO" id="GO:0016747">
    <property type="term" value="F:acyltransferase activity, transferring groups other than amino-acyl groups"/>
    <property type="evidence" value="ECO:0007669"/>
    <property type="project" value="InterPro"/>
</dbReference>
<name>A0A373FLM6_COMTE</name>
<comment type="caution">
    <text evidence="2">The sequence shown here is derived from an EMBL/GenBank/DDBJ whole genome shotgun (WGS) entry which is preliminary data.</text>
</comment>
<protein>
    <submittedName>
        <fullName evidence="2">Acetyltransferase</fullName>
    </submittedName>
</protein>
<dbReference type="GO" id="GO:0046503">
    <property type="term" value="P:glycerolipid catabolic process"/>
    <property type="evidence" value="ECO:0007669"/>
    <property type="project" value="TreeGrafter"/>
</dbReference>
<dbReference type="OrthoDB" id="9798888at2"/>
<dbReference type="SUPFAM" id="SSF55729">
    <property type="entry name" value="Acyl-CoA N-acyltransferases (Nat)"/>
    <property type="match status" value="1"/>
</dbReference>
<dbReference type="Pfam" id="PF00561">
    <property type="entry name" value="Abhydrolase_1"/>
    <property type="match status" value="1"/>
</dbReference>
<evidence type="ECO:0000259" key="1">
    <source>
        <dbReference type="PROSITE" id="PS51186"/>
    </source>
</evidence>
<dbReference type="SUPFAM" id="SSF53474">
    <property type="entry name" value="alpha/beta-Hydrolases"/>
    <property type="match status" value="1"/>
</dbReference>
<dbReference type="AlphaFoldDB" id="A0A373FLM6"/>
<dbReference type="PANTHER" id="PTHR43433">
    <property type="entry name" value="HYDROLASE, ALPHA/BETA FOLD FAMILY PROTEIN"/>
    <property type="match status" value="1"/>
</dbReference>
<dbReference type="Pfam" id="PF13673">
    <property type="entry name" value="Acetyltransf_10"/>
    <property type="match status" value="1"/>
</dbReference>
<keyword evidence="3" id="KW-1185">Reference proteome</keyword>
<gene>
    <name evidence="2" type="ORF">DZC30_10460</name>
</gene>
<dbReference type="Gene3D" id="3.40.50.1820">
    <property type="entry name" value="alpha/beta hydrolase"/>
    <property type="match status" value="1"/>
</dbReference>
<evidence type="ECO:0000313" key="2">
    <source>
        <dbReference type="EMBL" id="RGE45060.1"/>
    </source>
</evidence>
<reference evidence="2 3" key="1">
    <citation type="submission" date="2018-08" db="EMBL/GenBank/DDBJ databases">
        <title>Comamonas testosteroni strain SWCO2.</title>
        <authorList>
            <person name="Jiang N."/>
            <person name="Zhang X.Z."/>
        </authorList>
    </citation>
    <scope>NUCLEOTIDE SEQUENCE [LARGE SCALE GENOMIC DNA]</scope>
    <source>
        <strain evidence="2 3">SWCO2</strain>
    </source>
</reference>
<dbReference type="Gene3D" id="3.40.630.30">
    <property type="match status" value="1"/>
</dbReference>
<sequence length="442" mass="48120">MNFVETHGMHLCWQAFGNVRNAPLLLLPGLGTQMLRWTPAFCQSLADQGFYVLRIDLRDSGLSTHLHDAPVPSFAQLAADLGTGRKPQVPYTLHDMVADITGLMDALKLAQAHVVGRSMGGMMAQLMAGTHPQRVLSLVSIMSSTGNPQLPQTTPDIMGLMMRPAPSPQDDEEAYLDHAMVFAQRIASPAYPEPEVQRALLRDELHRAHDPAGTARQIAAIAATGDLRPWLARVTAPTLVVHGADDVLIAPACGQDSAAAIPGAQFLLVPGMGHDLPQPLHALLVQAIADNARRIAPSFRIRESTVADGERILEIWRNAVDDSHGFLSAQDRQAIEQEVAGFLPQTPLHLAVDAQGQVAGFMLLDGGHMEALFIDPLFKRRGVGRLLVAHALQTHPQLTLDVNEQNIEAVRFYTHLGFAAQGHSALDSQRRNYPIIHLRYAD</sequence>
<dbReference type="Proteomes" id="UP000261948">
    <property type="component" value="Unassembled WGS sequence"/>
</dbReference>
<dbReference type="PROSITE" id="PS51186">
    <property type="entry name" value="GNAT"/>
    <property type="match status" value="1"/>
</dbReference>
<keyword evidence="2" id="KW-0808">Transferase</keyword>
<dbReference type="PANTHER" id="PTHR43433:SF5">
    <property type="entry name" value="AB HYDROLASE-1 DOMAIN-CONTAINING PROTEIN"/>
    <property type="match status" value="1"/>
</dbReference>
<dbReference type="InterPro" id="IPR016181">
    <property type="entry name" value="Acyl_CoA_acyltransferase"/>
</dbReference>
<proteinExistence type="predicted"/>
<accession>A0A373FLM6</accession>